<proteinExistence type="predicted"/>
<keyword evidence="2" id="KW-0812">Transmembrane</keyword>
<accession>A0A4Y7ICK6</accession>
<evidence type="ECO:0008006" key="5">
    <source>
        <dbReference type="Google" id="ProtNLM"/>
    </source>
</evidence>
<keyword evidence="2" id="KW-0472">Membrane</keyword>
<reference evidence="3 4" key="1">
    <citation type="journal article" date="2018" name="Science">
        <title>The opium poppy genome and morphinan production.</title>
        <authorList>
            <person name="Guo L."/>
            <person name="Winzer T."/>
            <person name="Yang X."/>
            <person name="Li Y."/>
            <person name="Ning Z."/>
            <person name="He Z."/>
            <person name="Teodor R."/>
            <person name="Lu Y."/>
            <person name="Bowser T.A."/>
            <person name="Graham I.A."/>
            <person name="Ye K."/>
        </authorList>
    </citation>
    <scope>NUCLEOTIDE SEQUENCE [LARGE SCALE GENOMIC DNA]</scope>
    <source>
        <strain evidence="4">cv. HN1</strain>
        <tissue evidence="3">Leaves</tissue>
    </source>
</reference>
<evidence type="ECO:0000313" key="4">
    <source>
        <dbReference type="Proteomes" id="UP000316621"/>
    </source>
</evidence>
<name>A0A4Y7ICK6_PAPSO</name>
<keyword evidence="4" id="KW-1185">Reference proteome</keyword>
<dbReference type="Gramene" id="RZC45381">
    <property type="protein sequence ID" value="RZC45381"/>
    <property type="gene ID" value="C5167_038331"/>
</dbReference>
<gene>
    <name evidence="3" type="ORF">C5167_038331</name>
</gene>
<feature type="compositionally biased region" description="Acidic residues" evidence="1">
    <location>
        <begin position="42"/>
        <end position="97"/>
    </location>
</feature>
<dbReference type="AlphaFoldDB" id="A0A4Y7ICK6"/>
<feature type="region of interest" description="Disordered" evidence="1">
    <location>
        <begin position="40"/>
        <end position="97"/>
    </location>
</feature>
<evidence type="ECO:0000313" key="3">
    <source>
        <dbReference type="EMBL" id="RZC45381.1"/>
    </source>
</evidence>
<sequence>MLTFHNVKMLTISGNLTTDQGLIAFLNAVPNLESLLNTAIEGDSDTDNEEDSDTDNEEDSDTVNEEDSDEEDRDEDGREEEDSDEEGREEEDSDDYKDNDSLALDIVINGCLFPRLKSVSFQEFFGDPRELRWVKLILKTAKALQTITIGYKGKGEKEFMAEIPNFPRASPGSLKDSVLFPFITPLTFILLLMVTVVKFRKLMEQVSDVRAIEVLIIDGICVWGMKDEESTCK</sequence>
<dbReference type="Proteomes" id="UP000316621">
    <property type="component" value="Chromosome 1"/>
</dbReference>
<feature type="transmembrane region" description="Helical" evidence="2">
    <location>
        <begin position="178"/>
        <end position="197"/>
    </location>
</feature>
<evidence type="ECO:0000256" key="2">
    <source>
        <dbReference type="SAM" id="Phobius"/>
    </source>
</evidence>
<keyword evidence="2" id="KW-1133">Transmembrane helix</keyword>
<organism evidence="3 4">
    <name type="scientific">Papaver somniferum</name>
    <name type="common">Opium poppy</name>
    <dbReference type="NCBI Taxonomy" id="3469"/>
    <lineage>
        <taxon>Eukaryota</taxon>
        <taxon>Viridiplantae</taxon>
        <taxon>Streptophyta</taxon>
        <taxon>Embryophyta</taxon>
        <taxon>Tracheophyta</taxon>
        <taxon>Spermatophyta</taxon>
        <taxon>Magnoliopsida</taxon>
        <taxon>Ranunculales</taxon>
        <taxon>Papaveraceae</taxon>
        <taxon>Papaveroideae</taxon>
        <taxon>Papaver</taxon>
    </lineage>
</organism>
<protein>
    <recommendedName>
        <fullName evidence="5">FBD domain-containing protein</fullName>
    </recommendedName>
</protein>
<dbReference type="EMBL" id="CM010715">
    <property type="protein sequence ID" value="RZC45381.1"/>
    <property type="molecule type" value="Genomic_DNA"/>
</dbReference>
<evidence type="ECO:0000256" key="1">
    <source>
        <dbReference type="SAM" id="MobiDB-lite"/>
    </source>
</evidence>